<name>A0A0N8K717_9RHOB</name>
<protein>
    <submittedName>
        <fullName evidence="2">Uncharacterized protein</fullName>
    </submittedName>
</protein>
<accession>A0A0N8K717</accession>
<evidence type="ECO:0000313" key="2">
    <source>
        <dbReference type="EMBL" id="KPP90489.1"/>
    </source>
</evidence>
<evidence type="ECO:0000313" key="3">
    <source>
        <dbReference type="Proteomes" id="UP000050413"/>
    </source>
</evidence>
<organism evidence="2 3">
    <name type="scientific">Roseibaca calidilacus</name>
    <dbReference type="NCBI Taxonomy" id="1666912"/>
    <lineage>
        <taxon>Bacteria</taxon>
        <taxon>Pseudomonadati</taxon>
        <taxon>Pseudomonadota</taxon>
        <taxon>Alphaproteobacteria</taxon>
        <taxon>Rhodobacterales</taxon>
        <taxon>Paracoccaceae</taxon>
        <taxon>Roseinatronobacter</taxon>
    </lineage>
</organism>
<proteinExistence type="predicted"/>
<comment type="caution">
    <text evidence="2">The sequence shown here is derived from an EMBL/GenBank/DDBJ whole genome shotgun (WGS) entry which is preliminary data.</text>
</comment>
<dbReference type="AlphaFoldDB" id="A0A0N8K717"/>
<keyword evidence="4" id="KW-1185">Reference proteome</keyword>
<dbReference type="EMBL" id="LJSG01000017">
    <property type="protein sequence ID" value="KPP90489.1"/>
    <property type="molecule type" value="Genomic_DNA"/>
</dbReference>
<evidence type="ECO:0000313" key="4">
    <source>
        <dbReference type="Proteomes" id="UP000182045"/>
    </source>
</evidence>
<dbReference type="Proteomes" id="UP000050413">
    <property type="component" value="Unassembled WGS sequence"/>
</dbReference>
<reference evidence="1 4" key="2">
    <citation type="submission" date="2016-01" db="EMBL/GenBank/DDBJ databases">
        <authorList>
            <person name="Varghese N."/>
        </authorList>
    </citation>
    <scope>NUCLEOTIDE SEQUENCE [LARGE SCALE GENOMIC DNA]</scope>
    <source>
        <strain evidence="1 4">HL-91</strain>
    </source>
</reference>
<sequence length="214" mass="24216">MSKLYSDDKFTITRGFLGKGLIVRENVTRRKHGVPPDILSAYGAHMDYLTSLNLPRTQDAVIAHSILQRMIAATLDPDNIAAHLFKTSKPETIVNAAREAFAELAGKPENPAVIVYQDHNFRYSYDDEVGLHFVFCKRTRRQARAGARHLSMLRQMLKLCETDFILTPDQKLRAQDRCHVAFCASVMGAESDPTRRAFEHGDADRNYRLIIGLI</sequence>
<gene>
    <name evidence="1" type="ORF">Ga0058931_2897</name>
    <name evidence="2" type="ORF">HLUCCA05_13520</name>
</gene>
<dbReference type="EMBL" id="FBYC01000004">
    <property type="protein sequence ID" value="CUX83298.1"/>
    <property type="molecule type" value="Genomic_DNA"/>
</dbReference>
<dbReference type="Proteomes" id="UP000182045">
    <property type="component" value="Unassembled WGS sequence"/>
</dbReference>
<dbReference type="RefSeq" id="WP_072246945.1">
    <property type="nucleotide sequence ID" value="NZ_FBYC01000004.1"/>
</dbReference>
<evidence type="ECO:0000313" key="1">
    <source>
        <dbReference type="EMBL" id="CUX83298.1"/>
    </source>
</evidence>
<reference evidence="2 3" key="1">
    <citation type="submission" date="2015-09" db="EMBL/GenBank/DDBJ databases">
        <title>Identification and resolution of microdiversity through metagenomic sequencing of parallel consortia.</title>
        <authorList>
            <person name="Nelson W.C."/>
            <person name="Romine M.F."/>
            <person name="Lindemann S.R."/>
        </authorList>
    </citation>
    <scope>NUCLEOTIDE SEQUENCE [LARGE SCALE GENOMIC DNA]</scope>
    <source>
        <strain evidence="2">HL-91</strain>
    </source>
</reference>